<feature type="compositionally biased region" description="Basic residues" evidence="1">
    <location>
        <begin position="722"/>
        <end position="735"/>
    </location>
</feature>
<feature type="region of interest" description="Disordered" evidence="1">
    <location>
        <begin position="921"/>
        <end position="960"/>
    </location>
</feature>
<reference evidence="3" key="1">
    <citation type="submission" date="2024-06" db="EMBL/GenBank/DDBJ databases">
        <title>Multi-omics analyses provide insights into the biosynthesis of the anticancer antibiotic pleurotin in Hohenbuehelia grisea.</title>
        <authorList>
            <person name="Weaver J.A."/>
            <person name="Alberti F."/>
        </authorList>
    </citation>
    <scope>NUCLEOTIDE SEQUENCE [LARGE SCALE GENOMIC DNA]</scope>
    <source>
        <strain evidence="3">T-177</strain>
    </source>
</reference>
<gene>
    <name evidence="2" type="ORF">HGRIS_013263</name>
</gene>
<sequence length="1226" mass="134498">MPPSESTAAFKLSDALKPDISLLNKAALTANAKTETHTAVDHLKSCLVLLNSTSLSMQAMQKLQSVFRSPMVPLYSAFPELALSFCSKVYSLIQRGRISSLSNGAQEKRQPWEALQIALISGVLDFLEGDRTDKNQSTTATVLLPILCKSHFPAASESAAPLPSANLLSTVCMLLMESVTAHPGNQEKFRDSRVLGGRRLGMAISRSRDFLALESLLNLFAVLLPPTHNSTSGRAKRTAFIRDVFNSDSPRLFPCGDELVQILQNVASSQWEVTSMKIIDVLATSDMAFPQPFELTQIKACGITFLQPNAVDRLYLDTKSFFTNVDEAEAYETFQALYTHVSSVRLSNAASKNVSVVVRLTSPPVVGDAPLAPPMNGSPLLLEFEIKPSDAQRFIASLIHRGVNTHCISTTTASTKLSLAEVGSLEFHDTIPAPIAANQSYEMRDVFEEEQSDSIFSSDSLQKSLTAQAPGSVSGPVTKRNEANGPETGNHCPLPSYEDVFGTSDDHLSDLSEPESVAFLTKKFIPRGNATTRKKKRKVVISDDESQHEKKGGPPQVPEDAIPDNAVTVMSPVSWSPNNETLVHITKTFRDPNRSFKLGIPPNKVLESSMKTTPSLTTHSDDSVPLKPRQTLDIDSQGLDLAKSSKVSPTLGHPSDDDDEDAVLKPLRKRGRPRKVDTVNLHEKDLSVRPHKRNKHETQTTSETNAEDLVTNTVTFAEPTRRNKPTGKRYARKGRTSSPAPSSPTKVDFDELPKDVAAKSSGDTTRRRALAMKGKNGKQAAVSKTIIPAKPPGVDLPRKESPEHILLGMEIDPPAKVQAKSERKVAPEVKAPALPKKPKPKRAAPKAKTSPWDDPGFVQNIGAITHSDDVSNGTSFKNDTLPGSSDIVLVPSMSTEAVTDDAGPVYEEYFVRVKDETSSALLYSEPPSTQAKSPITIDLTGDSPLQAAPPPKTKARPQPALRLSLGPKMKTEVQSPSLLPRAAKPTEMKYGQPITGERVKRQESVIPSLKEGETSRARISLVPDPAGLRQELEVASPSHVELMTEGRSVELCSPPPPRERQKLMVVDVLPKRQGFNKLARRNEETRAYGHKDLQQSPINRNPGMEDVVHVLSDIQEVIVGRISRKFENVRTEVRQGRNIILNEAAANLQKMRGQNVDHYNNLVGLEEEYSGYRRNIVQEFQEFKSVNLELAQQLRQAVHDHDRYSLSKKFPPTLFAKLKIPSLDPL</sequence>
<protein>
    <submittedName>
        <fullName evidence="2">Uncharacterized protein</fullName>
    </submittedName>
</protein>
<keyword evidence="3" id="KW-1185">Reference proteome</keyword>
<accession>A0ABR3IUX3</accession>
<feature type="compositionally biased region" description="Polar residues" evidence="1">
    <location>
        <begin position="457"/>
        <end position="471"/>
    </location>
</feature>
<feature type="compositionally biased region" description="Polar residues" evidence="1">
    <location>
        <begin position="736"/>
        <end position="745"/>
    </location>
</feature>
<feature type="compositionally biased region" description="Polar residues" evidence="1">
    <location>
        <begin position="609"/>
        <end position="618"/>
    </location>
</feature>
<dbReference type="Proteomes" id="UP001556367">
    <property type="component" value="Unassembled WGS sequence"/>
</dbReference>
<feature type="region of interest" description="Disordered" evidence="1">
    <location>
        <begin position="592"/>
        <end position="857"/>
    </location>
</feature>
<comment type="caution">
    <text evidence="2">The sequence shown here is derived from an EMBL/GenBank/DDBJ whole genome shotgun (WGS) entry which is preliminary data.</text>
</comment>
<feature type="compositionally biased region" description="Polar residues" evidence="1">
    <location>
        <begin position="699"/>
        <end position="715"/>
    </location>
</feature>
<feature type="region of interest" description="Disordered" evidence="1">
    <location>
        <begin position="531"/>
        <end position="562"/>
    </location>
</feature>
<organism evidence="2 3">
    <name type="scientific">Hohenbuehelia grisea</name>
    <dbReference type="NCBI Taxonomy" id="104357"/>
    <lineage>
        <taxon>Eukaryota</taxon>
        <taxon>Fungi</taxon>
        <taxon>Dikarya</taxon>
        <taxon>Basidiomycota</taxon>
        <taxon>Agaricomycotina</taxon>
        <taxon>Agaricomycetes</taxon>
        <taxon>Agaricomycetidae</taxon>
        <taxon>Agaricales</taxon>
        <taxon>Pleurotineae</taxon>
        <taxon>Pleurotaceae</taxon>
        <taxon>Hohenbuehelia</taxon>
    </lineage>
</organism>
<evidence type="ECO:0000256" key="1">
    <source>
        <dbReference type="SAM" id="MobiDB-lite"/>
    </source>
</evidence>
<name>A0ABR3IUX3_9AGAR</name>
<evidence type="ECO:0000313" key="3">
    <source>
        <dbReference type="Proteomes" id="UP001556367"/>
    </source>
</evidence>
<evidence type="ECO:0000313" key="2">
    <source>
        <dbReference type="EMBL" id="KAL0947131.1"/>
    </source>
</evidence>
<feature type="compositionally biased region" description="Polar residues" evidence="1">
    <location>
        <begin position="921"/>
        <end position="933"/>
    </location>
</feature>
<feature type="region of interest" description="Disordered" evidence="1">
    <location>
        <begin position="457"/>
        <end position="508"/>
    </location>
</feature>
<feature type="compositionally biased region" description="Basic and acidic residues" evidence="1">
    <location>
        <begin position="747"/>
        <end position="757"/>
    </location>
</feature>
<feature type="compositionally biased region" description="Basic residues" evidence="1">
    <location>
        <begin position="836"/>
        <end position="845"/>
    </location>
</feature>
<dbReference type="EMBL" id="JASNQZ010000015">
    <property type="protein sequence ID" value="KAL0947131.1"/>
    <property type="molecule type" value="Genomic_DNA"/>
</dbReference>
<proteinExistence type="predicted"/>
<feature type="compositionally biased region" description="Basic and acidic residues" evidence="1">
    <location>
        <begin position="674"/>
        <end position="688"/>
    </location>
</feature>